<keyword evidence="4" id="KW-1185">Reference proteome</keyword>
<evidence type="ECO:0000313" key="4">
    <source>
        <dbReference type="Proteomes" id="UP000694865"/>
    </source>
</evidence>
<organism evidence="4 5">
    <name type="scientific">Saccoglossus kowalevskii</name>
    <name type="common">Acorn worm</name>
    <dbReference type="NCBI Taxonomy" id="10224"/>
    <lineage>
        <taxon>Eukaryota</taxon>
        <taxon>Metazoa</taxon>
        <taxon>Hemichordata</taxon>
        <taxon>Enteropneusta</taxon>
        <taxon>Harrimaniidae</taxon>
        <taxon>Saccoglossus</taxon>
    </lineage>
</organism>
<reference evidence="5" key="1">
    <citation type="submission" date="2025-08" db="UniProtKB">
        <authorList>
            <consortium name="RefSeq"/>
        </authorList>
    </citation>
    <scope>IDENTIFICATION</scope>
    <source>
        <tissue evidence="5">Testes</tissue>
    </source>
</reference>
<evidence type="ECO:0000256" key="2">
    <source>
        <dbReference type="SAM" id="Coils"/>
    </source>
</evidence>
<keyword evidence="1 2" id="KW-0175">Coiled coil</keyword>
<gene>
    <name evidence="5" type="primary">LOC100367486</name>
</gene>
<feature type="region of interest" description="Disordered" evidence="3">
    <location>
        <begin position="152"/>
        <end position="174"/>
    </location>
</feature>
<feature type="coiled-coil region" evidence="2">
    <location>
        <begin position="110"/>
        <end position="151"/>
    </location>
</feature>
<dbReference type="PANTHER" id="PTHR46292">
    <property type="entry name" value="COILED-COIL DOMAIN-CONTAINING PROTEIN 102A"/>
    <property type="match status" value="1"/>
</dbReference>
<feature type="compositionally biased region" description="Polar residues" evidence="3">
    <location>
        <begin position="156"/>
        <end position="173"/>
    </location>
</feature>
<dbReference type="RefSeq" id="XP_006824633.1">
    <property type="nucleotide sequence ID" value="XM_006824570.1"/>
</dbReference>
<dbReference type="GeneID" id="100367486"/>
<proteinExistence type="predicted"/>
<accession>A0ABM0MX92</accession>
<sequence length="452" mass="52169">MSMKRGGVPKMGDVSHVGATSKSYQPEKVPRGGRSSGSVGGDAVPPMLPQTQINNDIEDKEEMRMRELEEARARAAQMEKTMRWWSDCTANWREKWGKVRAERNKSRDECRQLRMKVETTVKECAALKREKEELIRENEKLCKELHNVQQSEKEQASSISSEGSTACNKQSLNIPERDTDPILLNEASAAPDNELFLQGISKTEKVTKNVNQDKIQLPSPDEELAEQKVLMIEMKLEEATKTIQVERDSKEVLHKEIEKLQSELTSLKNRQEEMRKCKDETLKELSLLKQEHDIALGRITSDLEDETSTRSNMDRRLADMRKQLERLQAENAAEWGKRERLETEKLALERENKKLKALLEDLEENLLKKNKLATAAMDSDFKQNQAELFEKTKEVADLRHNQIKLKKILQDKTAELGHAQRQAEQHESEVKKLRTRIEELKKDFARSEDEVN</sequence>
<feature type="coiled-coil region" evidence="2">
    <location>
        <begin position="409"/>
        <end position="450"/>
    </location>
</feature>
<protein>
    <submittedName>
        <fullName evidence="5">Coiled-coil domain-containing protein 102A-like</fullName>
    </submittedName>
</protein>
<dbReference type="Proteomes" id="UP000694865">
    <property type="component" value="Unplaced"/>
</dbReference>
<feature type="region of interest" description="Disordered" evidence="3">
    <location>
        <begin position="1"/>
        <end position="57"/>
    </location>
</feature>
<evidence type="ECO:0000313" key="5">
    <source>
        <dbReference type="RefSeq" id="XP_006824633.1"/>
    </source>
</evidence>
<feature type="coiled-coil region" evidence="2">
    <location>
        <begin position="303"/>
        <end position="372"/>
    </location>
</feature>
<name>A0ABM0MX92_SACKO</name>
<evidence type="ECO:0000256" key="1">
    <source>
        <dbReference type="ARBA" id="ARBA00023054"/>
    </source>
</evidence>
<evidence type="ECO:0000256" key="3">
    <source>
        <dbReference type="SAM" id="MobiDB-lite"/>
    </source>
</evidence>
<feature type="coiled-coil region" evidence="2">
    <location>
        <begin position="243"/>
        <end position="277"/>
    </location>
</feature>
<dbReference type="PANTHER" id="PTHR46292:SF1">
    <property type="entry name" value="COILED-COIL DOMAIN-CONTAINING PROTEIN 102A"/>
    <property type="match status" value="1"/>
</dbReference>